<proteinExistence type="predicted"/>
<dbReference type="RefSeq" id="WP_121939652.1">
    <property type="nucleotide sequence ID" value="NZ_REFR01000014.1"/>
</dbReference>
<dbReference type="InParanoid" id="A0A3M0BYJ3"/>
<dbReference type="Proteomes" id="UP000271227">
    <property type="component" value="Unassembled WGS sequence"/>
</dbReference>
<sequence>MSKAMTFLKMRAKQLHRLAASGNDGALAYLSNRFTGPMDAASVRRRHALAAVAGDAGFRGWPHAKAVLSGDPVDDFGTALVPHRCMVHWNIWLASYEEAHAIRREKSGFLLAYRKDFVVVDDHFIVTLGLAPEDADWKRMGRDWVHPADAPARDRLYLKLFRKQVDAAVVT</sequence>
<dbReference type="EMBL" id="REFR01000014">
    <property type="protein sequence ID" value="RMB02631.1"/>
    <property type="molecule type" value="Genomic_DNA"/>
</dbReference>
<protein>
    <submittedName>
        <fullName evidence="1">Uncharacterized protein</fullName>
    </submittedName>
</protein>
<organism evidence="1 2">
    <name type="scientific">Eilatimonas milleporae</name>
    <dbReference type="NCBI Taxonomy" id="911205"/>
    <lineage>
        <taxon>Bacteria</taxon>
        <taxon>Pseudomonadati</taxon>
        <taxon>Pseudomonadota</taxon>
        <taxon>Alphaproteobacteria</taxon>
        <taxon>Kordiimonadales</taxon>
        <taxon>Kordiimonadaceae</taxon>
        <taxon>Eilatimonas</taxon>
    </lineage>
</organism>
<reference evidence="1 2" key="1">
    <citation type="submission" date="2018-10" db="EMBL/GenBank/DDBJ databases">
        <title>Genomic Encyclopedia of Archaeal and Bacterial Type Strains, Phase II (KMG-II): from individual species to whole genera.</title>
        <authorList>
            <person name="Goeker M."/>
        </authorList>
    </citation>
    <scope>NUCLEOTIDE SEQUENCE [LARGE SCALE GENOMIC DNA]</scope>
    <source>
        <strain evidence="1 2">DSM 25217</strain>
    </source>
</reference>
<dbReference type="AlphaFoldDB" id="A0A3M0BYJ3"/>
<dbReference type="OrthoDB" id="9134286at2"/>
<evidence type="ECO:0000313" key="1">
    <source>
        <dbReference type="EMBL" id="RMB02631.1"/>
    </source>
</evidence>
<gene>
    <name evidence="1" type="ORF">BXY39_2981</name>
</gene>
<accession>A0A3M0BYJ3</accession>
<evidence type="ECO:0000313" key="2">
    <source>
        <dbReference type="Proteomes" id="UP000271227"/>
    </source>
</evidence>
<keyword evidence="2" id="KW-1185">Reference proteome</keyword>
<name>A0A3M0BYJ3_9PROT</name>
<comment type="caution">
    <text evidence="1">The sequence shown here is derived from an EMBL/GenBank/DDBJ whole genome shotgun (WGS) entry which is preliminary data.</text>
</comment>